<sequence>MCKVKKQLFQMPAGYNGTWDFRGMMPTEDMRPVNTEICMHFGSKAFCAENGFLPARKIRRSGIFSRIFRRSSKGRN</sequence>
<organism evidence="1">
    <name type="scientific">uncultured bacterium Contig1753</name>
    <dbReference type="NCBI Taxonomy" id="1393498"/>
    <lineage>
        <taxon>Bacteria</taxon>
        <taxon>environmental samples</taxon>
    </lineage>
</organism>
<dbReference type="AlphaFoldDB" id="W0FJD9"/>
<accession>W0FJD9</accession>
<proteinExistence type="predicted"/>
<dbReference type="EMBL" id="KC246813">
    <property type="protein sequence ID" value="AHF24991.1"/>
    <property type="molecule type" value="Genomic_DNA"/>
</dbReference>
<evidence type="ECO:0000313" key="1">
    <source>
        <dbReference type="EMBL" id="AHF24991.1"/>
    </source>
</evidence>
<protein>
    <submittedName>
        <fullName evidence="1">Uncharacterized protein</fullName>
    </submittedName>
</protein>
<name>W0FJD9_9BACT</name>
<reference evidence="1" key="1">
    <citation type="journal article" date="2013" name="PLoS ONE">
        <title>Metagenomic insights into the carbohydrate-active enzymes carried by the microorganisms adhering to solid digesta in the rumen of cows.</title>
        <authorList>
            <person name="Wang L."/>
            <person name="Hatem A."/>
            <person name="Catalyurek U.V."/>
            <person name="Morrison M."/>
            <person name="Yu Z."/>
        </authorList>
    </citation>
    <scope>NUCLEOTIDE SEQUENCE</scope>
</reference>